<dbReference type="GO" id="GO:0005737">
    <property type="term" value="C:cytoplasm"/>
    <property type="evidence" value="ECO:0007669"/>
    <property type="project" value="UniProtKB-SubCell"/>
</dbReference>
<evidence type="ECO:0000259" key="7">
    <source>
        <dbReference type="PROSITE" id="PS50967"/>
    </source>
</evidence>
<dbReference type="InterPro" id="IPR002121">
    <property type="entry name" value="HRDC_dom"/>
</dbReference>
<dbReference type="NCBIfam" id="TIGR01388">
    <property type="entry name" value="rnd"/>
    <property type="match status" value="1"/>
</dbReference>
<dbReference type="PROSITE" id="PS50967">
    <property type="entry name" value="HRDC"/>
    <property type="match status" value="1"/>
</dbReference>
<dbReference type="PANTHER" id="PTHR47649:SF1">
    <property type="entry name" value="RIBONUCLEASE D"/>
    <property type="match status" value="1"/>
</dbReference>
<dbReference type="EMBL" id="CP018800">
    <property type="protein sequence ID" value="ATX82028.1"/>
    <property type="molecule type" value="Genomic_DNA"/>
</dbReference>
<dbReference type="Pfam" id="PF00570">
    <property type="entry name" value="HRDC"/>
    <property type="match status" value="1"/>
</dbReference>
<organism evidence="8 9">
    <name type="scientific">Mariprofundus ferrinatatus</name>
    <dbReference type="NCBI Taxonomy" id="1921087"/>
    <lineage>
        <taxon>Bacteria</taxon>
        <taxon>Pseudomonadati</taxon>
        <taxon>Pseudomonadota</taxon>
        <taxon>Candidatius Mariprofundia</taxon>
        <taxon>Mariprofundales</taxon>
        <taxon>Mariprofundaceae</taxon>
        <taxon>Mariprofundus</taxon>
    </lineage>
</organism>
<reference evidence="8 9" key="1">
    <citation type="submission" date="2016-12" db="EMBL/GenBank/DDBJ databases">
        <title>Isolation and genomic insights into novel planktonic Zetaproteobacteria from stratified waters of the Chesapeake Bay.</title>
        <authorList>
            <person name="McAllister S.M."/>
            <person name="Kato S."/>
            <person name="Chan C.S."/>
            <person name="Chiu B.K."/>
            <person name="Field E.K."/>
        </authorList>
    </citation>
    <scope>NUCLEOTIDE SEQUENCE [LARGE SCALE GENOMIC DNA]</scope>
    <source>
        <strain evidence="8 9">CP-8</strain>
    </source>
</reference>
<dbReference type="Gene3D" id="3.30.420.10">
    <property type="entry name" value="Ribonuclease H-like superfamily/Ribonuclease H"/>
    <property type="match status" value="1"/>
</dbReference>
<keyword evidence="1 6" id="KW-0963">Cytoplasm</keyword>
<dbReference type="SUPFAM" id="SSF47819">
    <property type="entry name" value="HRDC-like"/>
    <property type="match status" value="2"/>
</dbReference>
<sequence length="399" mass="45808">MSDSSYQFINSQTQLEKACIEISRCRVLCVDTEFHRESTYYPEFALLQIYGCGQCWIIDPIELPDLTPIWKIMANPEILKVFHAGRQDVEIVVKESGFMPLPLFDTQIAAALLGFGQQIGFGNLVQRITKKTLAKQESFSDWKARPLRQKQLDYAADDVIWLMPVYQHLKERLEAQGRMNWLIEEQASLCDPATYESDEANVFWRVKGSNRLKGRQLATLRALSAWRERQAQHHNIPRRRMIADEQLLEMSRRDKLTLESMSGIRGVNSGFVKRHGDAIINAWQSGMECPEEHWPKLPARRHNTKGTELRLEMLDTLVRLKAEDGEIASPILASKSDLSELASWGYRCKGDVPEVACLHGWRYELVGHDLLRLLRGEICLHLDPNTGMPVITEFDQTCQ</sequence>
<keyword evidence="2 6" id="KW-0819">tRNA processing</keyword>
<evidence type="ECO:0000256" key="4">
    <source>
        <dbReference type="ARBA" id="ARBA00022801"/>
    </source>
</evidence>
<dbReference type="SMART" id="SM00341">
    <property type="entry name" value="HRDC"/>
    <property type="match status" value="1"/>
</dbReference>
<dbReference type="InterPro" id="IPR044876">
    <property type="entry name" value="HRDC_dom_sf"/>
</dbReference>
<evidence type="ECO:0000313" key="9">
    <source>
        <dbReference type="Proteomes" id="UP000231637"/>
    </source>
</evidence>
<dbReference type="AlphaFoldDB" id="A0A2K8L3X1"/>
<comment type="subcellular location">
    <subcellularLocation>
        <location evidence="6">Cytoplasm</location>
    </subcellularLocation>
</comment>
<dbReference type="RefSeq" id="WP_100265424.1">
    <property type="nucleotide sequence ID" value="NZ_CP018800.1"/>
</dbReference>
<dbReference type="InterPro" id="IPR051086">
    <property type="entry name" value="RNase_D-like"/>
</dbReference>
<dbReference type="GO" id="GO:0033890">
    <property type="term" value="F:ribonuclease D activity"/>
    <property type="evidence" value="ECO:0007669"/>
    <property type="project" value="UniProtKB-UniRule"/>
</dbReference>
<dbReference type="EC" id="3.1.13.5" evidence="6"/>
<keyword evidence="3 6" id="KW-0540">Nuclease</keyword>
<dbReference type="GO" id="GO:0042780">
    <property type="term" value="P:tRNA 3'-end processing"/>
    <property type="evidence" value="ECO:0007669"/>
    <property type="project" value="UniProtKB-UniRule"/>
</dbReference>
<feature type="domain" description="HRDC" evidence="7">
    <location>
        <begin position="213"/>
        <end position="293"/>
    </location>
</feature>
<evidence type="ECO:0000256" key="2">
    <source>
        <dbReference type="ARBA" id="ARBA00022694"/>
    </source>
</evidence>
<dbReference type="KEGG" id="mfn:Ga0123462_1164"/>
<dbReference type="CDD" id="cd06142">
    <property type="entry name" value="RNaseD_exo"/>
    <property type="match status" value="1"/>
</dbReference>
<keyword evidence="4 6" id="KW-0378">Hydrolase</keyword>
<keyword evidence="9" id="KW-1185">Reference proteome</keyword>
<comment type="catalytic activity">
    <reaction evidence="6">
        <text>Exonucleolytic cleavage that removes extra residues from the 3'-terminus of tRNA to produce 5'-mononucleotides.</text>
        <dbReference type="EC" id="3.1.13.5"/>
    </reaction>
</comment>
<dbReference type="GO" id="GO:0003676">
    <property type="term" value="F:nucleic acid binding"/>
    <property type="evidence" value="ECO:0007669"/>
    <property type="project" value="InterPro"/>
</dbReference>
<name>A0A2K8L3X1_9PROT</name>
<dbReference type="HAMAP" id="MF_01899">
    <property type="entry name" value="RNase_D"/>
    <property type="match status" value="1"/>
</dbReference>
<dbReference type="InterPro" id="IPR006292">
    <property type="entry name" value="RNase_D"/>
</dbReference>
<dbReference type="PANTHER" id="PTHR47649">
    <property type="entry name" value="RIBONUCLEASE D"/>
    <property type="match status" value="1"/>
</dbReference>
<dbReference type="InterPro" id="IPR002562">
    <property type="entry name" value="3'-5'_exonuclease_dom"/>
</dbReference>
<dbReference type="OrthoDB" id="9800549at2"/>
<comment type="function">
    <text evidence="6">Exonuclease involved in the 3' processing of various precursor tRNAs. Initiates hydrolysis at the 3'-terminus of an RNA molecule and releases 5'-mononucleotides.</text>
</comment>
<evidence type="ECO:0000256" key="3">
    <source>
        <dbReference type="ARBA" id="ARBA00022722"/>
    </source>
</evidence>
<dbReference type="Proteomes" id="UP000231637">
    <property type="component" value="Chromosome"/>
</dbReference>
<evidence type="ECO:0000256" key="1">
    <source>
        <dbReference type="ARBA" id="ARBA00022490"/>
    </source>
</evidence>
<accession>A0A2K8L3X1</accession>
<dbReference type="InterPro" id="IPR010997">
    <property type="entry name" value="HRDC-like_sf"/>
</dbReference>
<gene>
    <name evidence="6" type="primary">rnd</name>
    <name evidence="8" type="ORF">Ga0123462_1164</name>
</gene>
<dbReference type="GO" id="GO:0008408">
    <property type="term" value="F:3'-5' exonuclease activity"/>
    <property type="evidence" value="ECO:0007669"/>
    <property type="project" value="InterPro"/>
</dbReference>
<dbReference type="GO" id="GO:0000166">
    <property type="term" value="F:nucleotide binding"/>
    <property type="evidence" value="ECO:0007669"/>
    <property type="project" value="InterPro"/>
</dbReference>
<dbReference type="SMART" id="SM00474">
    <property type="entry name" value="35EXOc"/>
    <property type="match status" value="1"/>
</dbReference>
<comment type="cofactor">
    <cofactor evidence="6">
        <name>a divalent metal cation</name>
        <dbReference type="ChEBI" id="CHEBI:60240"/>
    </cofactor>
</comment>
<evidence type="ECO:0000256" key="5">
    <source>
        <dbReference type="ARBA" id="ARBA00022839"/>
    </source>
</evidence>
<evidence type="ECO:0000256" key="6">
    <source>
        <dbReference type="HAMAP-Rule" id="MF_01899"/>
    </source>
</evidence>
<dbReference type="Pfam" id="PF01612">
    <property type="entry name" value="DNA_pol_A_exo1"/>
    <property type="match status" value="1"/>
</dbReference>
<dbReference type="SUPFAM" id="SSF53098">
    <property type="entry name" value="Ribonuclease H-like"/>
    <property type="match status" value="1"/>
</dbReference>
<dbReference type="Gene3D" id="1.10.150.80">
    <property type="entry name" value="HRDC domain"/>
    <property type="match status" value="2"/>
</dbReference>
<dbReference type="InterPro" id="IPR036397">
    <property type="entry name" value="RNaseH_sf"/>
</dbReference>
<evidence type="ECO:0000313" key="8">
    <source>
        <dbReference type="EMBL" id="ATX82028.1"/>
    </source>
</evidence>
<protein>
    <recommendedName>
        <fullName evidence="6">Ribonuclease D</fullName>
        <shortName evidence="6">RNase D</shortName>
        <ecNumber evidence="6">3.1.13.5</ecNumber>
    </recommendedName>
</protein>
<dbReference type="InterPro" id="IPR012337">
    <property type="entry name" value="RNaseH-like_sf"/>
</dbReference>
<keyword evidence="5 6" id="KW-0269">Exonuclease</keyword>
<proteinExistence type="inferred from homology"/>
<comment type="similarity">
    <text evidence="6">Belongs to the RNase D family.</text>
</comment>